<dbReference type="CDD" id="cd11614">
    <property type="entry name" value="SAF_CpaB_FlgA_like"/>
    <property type="match status" value="1"/>
</dbReference>
<evidence type="ECO:0000256" key="2">
    <source>
        <dbReference type="ARBA" id="ARBA00022729"/>
    </source>
</evidence>
<dbReference type="Gene3D" id="3.90.1210.10">
    <property type="entry name" value="Antifreeze-like/N-acetylneuraminic acid synthase C-terminal domain"/>
    <property type="match status" value="1"/>
</dbReference>
<keyword evidence="7" id="KW-1185">Reference proteome</keyword>
<keyword evidence="6" id="KW-0282">Flagellum</keyword>
<dbReference type="AlphaFoldDB" id="A0AA95SNL4"/>
<dbReference type="EMBL" id="CP116346">
    <property type="protein sequence ID" value="WIT11390.1"/>
    <property type="molecule type" value="Genomic_DNA"/>
</dbReference>
<feature type="domain" description="SAF" evidence="5">
    <location>
        <begin position="108"/>
        <end position="169"/>
    </location>
</feature>
<dbReference type="Proteomes" id="UP001177769">
    <property type="component" value="Chromosome"/>
</dbReference>
<organism evidence="6 7">
    <name type="scientific">Paucibacter sediminis</name>
    <dbReference type="NCBI Taxonomy" id="3019553"/>
    <lineage>
        <taxon>Bacteria</taxon>
        <taxon>Pseudomonadati</taxon>
        <taxon>Pseudomonadota</taxon>
        <taxon>Betaproteobacteria</taxon>
        <taxon>Burkholderiales</taxon>
        <taxon>Sphaerotilaceae</taxon>
        <taxon>Roseateles</taxon>
    </lineage>
</organism>
<proteinExistence type="inferred from homology"/>
<dbReference type="InterPro" id="IPR013974">
    <property type="entry name" value="SAF"/>
</dbReference>
<dbReference type="NCBIfam" id="TIGR03170">
    <property type="entry name" value="flgA_cterm"/>
    <property type="match status" value="1"/>
</dbReference>
<evidence type="ECO:0000256" key="3">
    <source>
        <dbReference type="ARBA" id="ARBA00022764"/>
    </source>
</evidence>
<dbReference type="Pfam" id="PF13144">
    <property type="entry name" value="ChapFlgA"/>
    <property type="match status" value="1"/>
</dbReference>
<dbReference type="KEGG" id="pais:PFX98_21215"/>
<evidence type="ECO:0000313" key="6">
    <source>
        <dbReference type="EMBL" id="WIT11390.1"/>
    </source>
</evidence>
<comment type="subcellular location">
    <subcellularLocation>
        <location evidence="1 4">Periplasm</location>
    </subcellularLocation>
</comment>
<reference evidence="6" key="1">
    <citation type="submission" date="2023-01" db="EMBL/GenBank/DDBJ databases">
        <title>Whole genome sequence of Paucibacter sp. S2-9 isolated from pond sediment.</title>
        <authorList>
            <person name="Jung J.Y."/>
        </authorList>
    </citation>
    <scope>NUCLEOTIDE SEQUENCE</scope>
    <source>
        <strain evidence="6">S2-9</strain>
    </source>
</reference>
<feature type="chain" id="PRO_5041517836" description="Flagella basal body P-ring formation protein FlgA" evidence="4">
    <location>
        <begin position="22"/>
        <end position="237"/>
    </location>
</feature>
<dbReference type="GO" id="GO:0044780">
    <property type="term" value="P:bacterial-type flagellum assembly"/>
    <property type="evidence" value="ECO:0007669"/>
    <property type="project" value="InterPro"/>
</dbReference>
<protein>
    <recommendedName>
        <fullName evidence="4">Flagella basal body P-ring formation protein FlgA</fullName>
    </recommendedName>
</protein>
<evidence type="ECO:0000313" key="7">
    <source>
        <dbReference type="Proteomes" id="UP001177769"/>
    </source>
</evidence>
<evidence type="ECO:0000256" key="1">
    <source>
        <dbReference type="ARBA" id="ARBA00004418"/>
    </source>
</evidence>
<feature type="signal peptide" evidence="4">
    <location>
        <begin position="1"/>
        <end position="21"/>
    </location>
</feature>
<keyword evidence="3 4" id="KW-0574">Periplasm</keyword>
<dbReference type="InterPro" id="IPR039246">
    <property type="entry name" value="Flagellar_FlgA"/>
</dbReference>
<dbReference type="GO" id="GO:0042597">
    <property type="term" value="C:periplasmic space"/>
    <property type="evidence" value="ECO:0007669"/>
    <property type="project" value="UniProtKB-SubCell"/>
</dbReference>
<name>A0AA95SNL4_9BURK</name>
<gene>
    <name evidence="6" type="primary">flgA</name>
    <name evidence="6" type="ORF">PFX98_21215</name>
</gene>
<evidence type="ECO:0000256" key="4">
    <source>
        <dbReference type="RuleBase" id="RU362063"/>
    </source>
</evidence>
<dbReference type="RefSeq" id="WP_285232472.1">
    <property type="nucleotide sequence ID" value="NZ_CP116346.1"/>
</dbReference>
<keyword evidence="6" id="KW-0969">Cilium</keyword>
<dbReference type="PANTHER" id="PTHR36307">
    <property type="entry name" value="FLAGELLA BASAL BODY P-RING FORMATION PROTEIN FLGA"/>
    <property type="match status" value="1"/>
</dbReference>
<keyword evidence="6" id="KW-0966">Cell projection</keyword>
<accession>A0AA95SNL4</accession>
<comment type="similarity">
    <text evidence="4">Belongs to the FlgA family.</text>
</comment>
<dbReference type="PANTHER" id="PTHR36307:SF1">
    <property type="entry name" value="FLAGELLA BASAL BODY P-RING FORMATION PROTEIN FLGA"/>
    <property type="match status" value="1"/>
</dbReference>
<dbReference type="SMART" id="SM00858">
    <property type="entry name" value="SAF"/>
    <property type="match status" value="1"/>
</dbReference>
<keyword evidence="2 4" id="KW-0732">Signal</keyword>
<sequence length="237" mass="25056">MRFLCSFVIGFMPLLAGAAQAQQSLDTQALAFARQSLLAQAQREGLQAPELQLRVATPPRAKSVPGCAAGWQLQLLDTRFLSRLRLAARCPGDEQAAQELVLRAELSAEVLVAAAALPSGRPLAEADLRLERRALTQLGEALSDPAAALGLSPRAGLRAGQALLRSQLAEPLLIKRGEALRIVARNGGIEVHASGEALEAGHRNETVRVRNTSTGRVIAARVLGPGLVEPAELSPQP</sequence>
<keyword evidence="4" id="KW-1005">Bacterial flagellum biogenesis</keyword>
<evidence type="ECO:0000259" key="5">
    <source>
        <dbReference type="SMART" id="SM00858"/>
    </source>
</evidence>
<dbReference type="Gene3D" id="2.30.30.760">
    <property type="match status" value="1"/>
</dbReference>
<dbReference type="InterPro" id="IPR017585">
    <property type="entry name" value="SAF_FlgA"/>
</dbReference>
<comment type="function">
    <text evidence="4">Involved in the assembly process of the P-ring formation. It may associate with FlgF on the rod constituting a structure essential for the P-ring assembly or may act as a modulator protein for the P-ring assembly.</text>
</comment>